<evidence type="ECO:0000256" key="3">
    <source>
        <dbReference type="ARBA" id="ARBA00022776"/>
    </source>
</evidence>
<keyword evidence="2" id="KW-0132">Cell division</keyword>
<evidence type="ECO:0008006" key="6">
    <source>
        <dbReference type="Google" id="ProtNLM"/>
    </source>
</evidence>
<dbReference type="PANTHER" id="PTHR12827:SF3">
    <property type="entry name" value="ANAPHASE-PROMOTING COMPLEX SUBUNIT 1"/>
    <property type="match status" value="1"/>
</dbReference>
<dbReference type="GO" id="GO:0007091">
    <property type="term" value="P:metaphase/anaphase transition of mitotic cell cycle"/>
    <property type="evidence" value="ECO:0007669"/>
    <property type="project" value="TreeGrafter"/>
</dbReference>
<dbReference type="GO" id="GO:0005680">
    <property type="term" value="C:anaphase-promoting complex"/>
    <property type="evidence" value="ECO:0007669"/>
    <property type="project" value="InterPro"/>
</dbReference>
<dbReference type="EMBL" id="HBIJ01005296">
    <property type="protein sequence ID" value="CAE0362998.1"/>
    <property type="molecule type" value="Transcribed_RNA"/>
</dbReference>
<reference evidence="5" key="1">
    <citation type="submission" date="2021-01" db="EMBL/GenBank/DDBJ databases">
        <authorList>
            <person name="Corre E."/>
            <person name="Pelletier E."/>
            <person name="Niang G."/>
            <person name="Scheremetjew M."/>
            <person name="Finn R."/>
            <person name="Kale V."/>
            <person name="Holt S."/>
            <person name="Cochrane G."/>
            <person name="Meng A."/>
            <person name="Brown T."/>
            <person name="Cohen L."/>
        </authorList>
    </citation>
    <scope>NUCLEOTIDE SEQUENCE</scope>
    <source>
        <strain evidence="5">CCMP1510</strain>
    </source>
</reference>
<dbReference type="GO" id="GO:0070979">
    <property type="term" value="P:protein K11-linked ubiquitination"/>
    <property type="evidence" value="ECO:0007669"/>
    <property type="project" value="TreeGrafter"/>
</dbReference>
<keyword evidence="4" id="KW-0131">Cell cycle</keyword>
<evidence type="ECO:0000256" key="2">
    <source>
        <dbReference type="ARBA" id="ARBA00022618"/>
    </source>
</evidence>
<dbReference type="GO" id="GO:0031145">
    <property type="term" value="P:anaphase-promoting complex-dependent catabolic process"/>
    <property type="evidence" value="ECO:0007669"/>
    <property type="project" value="TreeGrafter"/>
</dbReference>
<dbReference type="GO" id="GO:0051301">
    <property type="term" value="P:cell division"/>
    <property type="evidence" value="ECO:0007669"/>
    <property type="project" value="UniProtKB-KW"/>
</dbReference>
<evidence type="ECO:0000256" key="1">
    <source>
        <dbReference type="ARBA" id="ARBA00010547"/>
    </source>
</evidence>
<comment type="similarity">
    <text evidence="1">Belongs to the APC1 family.</text>
</comment>
<organism evidence="5">
    <name type="scientific">Aureoumbra lagunensis</name>
    <dbReference type="NCBI Taxonomy" id="44058"/>
    <lineage>
        <taxon>Eukaryota</taxon>
        <taxon>Sar</taxon>
        <taxon>Stramenopiles</taxon>
        <taxon>Ochrophyta</taxon>
        <taxon>Pelagophyceae</taxon>
        <taxon>Pelagomonadales</taxon>
        <taxon>Aureoumbra</taxon>
    </lineage>
</organism>
<name>A0A7S3NIG4_9STRA</name>
<dbReference type="Gene3D" id="1.25.10.10">
    <property type="entry name" value="Leucine-rich Repeat Variant"/>
    <property type="match status" value="1"/>
</dbReference>
<keyword evidence="3" id="KW-0498">Mitosis</keyword>
<evidence type="ECO:0000313" key="5">
    <source>
        <dbReference type="EMBL" id="CAE0362998.1"/>
    </source>
</evidence>
<dbReference type="GO" id="GO:0060090">
    <property type="term" value="F:molecular adaptor activity"/>
    <property type="evidence" value="ECO:0007669"/>
    <property type="project" value="TreeGrafter"/>
</dbReference>
<evidence type="ECO:0000256" key="4">
    <source>
        <dbReference type="ARBA" id="ARBA00023306"/>
    </source>
</evidence>
<dbReference type="InterPro" id="IPR011989">
    <property type="entry name" value="ARM-like"/>
</dbReference>
<proteinExistence type="inferred from homology"/>
<dbReference type="PANTHER" id="PTHR12827">
    <property type="entry name" value="MEIOTIC CHECKPOINT REGULATOR TSG24 FAMILY MEMBER"/>
    <property type="match status" value="1"/>
</dbReference>
<dbReference type="InterPro" id="IPR024990">
    <property type="entry name" value="Apc1"/>
</dbReference>
<accession>A0A7S3NIG4</accession>
<gene>
    <name evidence="5" type="ORF">ALAG00032_LOCUS3739</name>
</gene>
<protein>
    <recommendedName>
        <fullName evidence="6">Anaphase-promoting complex subunit 1</fullName>
    </recommendedName>
</protein>
<sequence length="1747" mass="195804">MLKVAFKFKRAHDGLVQVVRRPKPCQTNDTKCHDDESLLRIDGRHVMWESLDSHFVFIAFEFENTVDVKDAKWICFDKSQNLHWLVVLVNQNSLTFFSPDGDQADVSLTNVHSMWVVALRKSAKKLNSEILIVERDLANKAASNLMFLAQPFDGFHPLIMTPDSEFDFGKIIFASSDRLGLIVSFNGEGRHLIWDVQISESYQKASSFHKSAYSHEESNSGYGNKPQCTLRRNKIYPSDNFLDGYGEANRIFTTSFAAKAETMYFLFSEKGILLGLDINTFSIISMQQNYVDAVPVVTGIDTIDILAIKQDGFIHLSRGLIPICKFKMNACLLSSTILDTNDVPTMVSTTDKGVLSLTSPFGARVTINMSNYQAIRLEVILTTSDQYTNDAIDALSLVLPTSELFALRAATLEISKYNHDVWNAFTLVVILFTSDWYSADFQVWECTKYYLDVLEESFFPVGEPSDFLDRFNDLGTNAQHQKNVLTKCVASILEDCAKYCCSKGPSKLLRADKVVKCLHALYEDIKLSTRAWHHVDRMAKFLYRVCSKNAFPGVLDYMRCYQRDCNSLPISTISSSVYQVKDIYHWLHWTITKGTSPYTLETLPEILPSGDKAPGSRARFVAQLFSSNCSSKEFGTFFSREHFLSCIVRNKIRIEDLSDFSPGVALYILDTLQHCRLEPNKDWSTEIYEFIGRPDLAVLANKSSETQSLFVAPNSSISTRLITQNLHQRLEANDYIIPSCLSQAQALHMEISNAALEANSKSHKLASLFDQSDPDGFNFVRALSTMRFTEANKLDGVCSLLRSSEPEHFHVTRSPEMTDHEYEKKKQSSLWLVCNRQCSYPLGRAMLTLGSIPPMIYAESLRIPSISMSGTILPANSLVVLDQAASAKLETWPSFHNGVASGLRLFSLTCPQYQNNTISSSTIPNTPFTCVTRNWILYNRGKTTLTHHAGFLFALGLLHHLNVLAVTDIYEYLATGHDPTTIGILLGMASSKDGSSDASISKMLCLHIPALLPQPFAEMDLTSAAQVAAIAGIGLLFRDTGNCLMAEFLLNELSHGQSTARTIDSESYALTAGLALGMVTVGMARSKRNVSLAALGIAQRLHDAFTCGRDVLIDKEHSLHAVTNTTYSQSFLSNRRPGMRVSRDFNFNVTASGAILAFGLYFAKSGSRTAALSLCLPEAQVLLERIRPDLLLLRVLARALILWDDVDPTVVWIETQLPTVVVYSMERLRIDSNEIAMPRVDFDSFRRMHANIIAGACLTLGIRYSGSGCSAAALTLRHYLGYFAVLRDTYIDDKERVQNGQNSSIAQGTFAKTLGRAADRASTAAAAVGIARELSTNQNELIVNECLSRAARPTMYAEALKLRPDRPTLETCLCATATALSIVMAGTGDVNSLRLLCELRQRIDLDATYGTHVALHMSIGLLFVGGGRASLMRADKALPALLSAFFPRYPHCANDNQYHLQALRHLWTLTIEWRGMEAVDADSGNIIRVPITIHFKQQENTDDQSEMVARTPCLLPPLDDIVSISINSEEFYSLFFDVKKNHVHHRLFRSMHMIVKRKNIHVDVPSSYDLKPFSRQLDLSASKTIQFFDTQKYMLLNKKDPQDRLLTNPFESVSEQFCFLDYMQTFLKKDFASLLNETKANHDFEGQLLIQLYAQLAEYVMNFETAVSSLQTWSLRLVLDYCVCAIESGMSEKCIVRPEIMYGLCMYLDSTKNINLHRATKEARAEETSQTNHQLHLEDCYRILNES</sequence>